<evidence type="ECO:0000256" key="1">
    <source>
        <dbReference type="SAM" id="Phobius"/>
    </source>
</evidence>
<protein>
    <submittedName>
        <fullName evidence="2">Uncharacterized protein</fullName>
    </submittedName>
</protein>
<evidence type="ECO:0000313" key="2">
    <source>
        <dbReference type="EMBL" id="NEX01033.1"/>
    </source>
</evidence>
<proteinExistence type="predicted"/>
<keyword evidence="1" id="KW-0472">Membrane</keyword>
<dbReference type="AlphaFoldDB" id="A0A6M0LGJ4"/>
<gene>
    <name evidence="2" type="ORF">F0Q01_03945</name>
</gene>
<dbReference type="RefSeq" id="WP_090486468.1">
    <property type="nucleotide sequence ID" value="NZ_VTVE01000001.1"/>
</dbReference>
<reference evidence="2 3" key="2">
    <citation type="submission" date="2020-03" db="EMBL/GenBank/DDBJ databases">
        <title>Investigating the evolutionary divergence of the Butyrivibrio group.</title>
        <authorList>
            <person name="Skvortsov T."/>
            <person name="Santos F.G."/>
            <person name="Ting K.S."/>
            <person name="Creevey C.J."/>
        </authorList>
    </citation>
    <scope>NUCLEOTIDE SEQUENCE [LARGE SCALE GENOMIC DNA]</scope>
    <source>
        <strain evidence="2 3">MZ8</strain>
    </source>
</reference>
<feature type="transmembrane region" description="Helical" evidence="1">
    <location>
        <begin position="34"/>
        <end position="56"/>
    </location>
</feature>
<keyword evidence="1" id="KW-0812">Transmembrane</keyword>
<dbReference type="Proteomes" id="UP000473091">
    <property type="component" value="Unassembled WGS sequence"/>
</dbReference>
<comment type="caution">
    <text evidence="2">The sequence shown here is derived from an EMBL/GenBank/DDBJ whole genome shotgun (WGS) entry which is preliminary data.</text>
</comment>
<sequence>MRLEFIVPVILIKNTEYAVEKVSYFDASLKDGSAVNYSLIFKGAICRTIFLFISIVHKNHINKVRFPPPVYEYTRCIGY</sequence>
<keyword evidence="1" id="KW-1133">Transmembrane helix</keyword>
<organism evidence="2 3">
    <name type="scientific">Pseudobutyrivibrio xylanivorans</name>
    <dbReference type="NCBI Taxonomy" id="185007"/>
    <lineage>
        <taxon>Bacteria</taxon>
        <taxon>Bacillati</taxon>
        <taxon>Bacillota</taxon>
        <taxon>Clostridia</taxon>
        <taxon>Lachnospirales</taxon>
        <taxon>Lachnospiraceae</taxon>
        <taxon>Pseudobutyrivibrio</taxon>
    </lineage>
</organism>
<name>A0A6M0LGJ4_PSEXY</name>
<reference evidence="2 3" key="1">
    <citation type="submission" date="2019-09" db="EMBL/GenBank/DDBJ databases">
        <authorList>
            <person name="Pidcock S.E."/>
            <person name="Huws S.A."/>
        </authorList>
    </citation>
    <scope>NUCLEOTIDE SEQUENCE [LARGE SCALE GENOMIC DNA]</scope>
    <source>
        <strain evidence="2 3">MZ8</strain>
    </source>
</reference>
<evidence type="ECO:0000313" key="3">
    <source>
        <dbReference type="Proteomes" id="UP000473091"/>
    </source>
</evidence>
<accession>A0A6M0LGJ4</accession>
<dbReference type="EMBL" id="VTVE01000001">
    <property type="protein sequence ID" value="NEX01033.1"/>
    <property type="molecule type" value="Genomic_DNA"/>
</dbReference>